<proteinExistence type="predicted"/>
<dbReference type="EMBL" id="BQNB010016160">
    <property type="protein sequence ID" value="GJT48506.1"/>
    <property type="molecule type" value="Genomic_DNA"/>
</dbReference>
<reference evidence="1" key="2">
    <citation type="submission" date="2022-01" db="EMBL/GenBank/DDBJ databases">
        <authorList>
            <person name="Yamashiro T."/>
            <person name="Shiraishi A."/>
            <person name="Satake H."/>
            <person name="Nakayama K."/>
        </authorList>
    </citation>
    <scope>NUCLEOTIDE SEQUENCE</scope>
</reference>
<gene>
    <name evidence="1" type="ORF">Tco_0974663</name>
</gene>
<organism evidence="1 2">
    <name type="scientific">Tanacetum coccineum</name>
    <dbReference type="NCBI Taxonomy" id="301880"/>
    <lineage>
        <taxon>Eukaryota</taxon>
        <taxon>Viridiplantae</taxon>
        <taxon>Streptophyta</taxon>
        <taxon>Embryophyta</taxon>
        <taxon>Tracheophyta</taxon>
        <taxon>Spermatophyta</taxon>
        <taxon>Magnoliopsida</taxon>
        <taxon>eudicotyledons</taxon>
        <taxon>Gunneridae</taxon>
        <taxon>Pentapetalae</taxon>
        <taxon>asterids</taxon>
        <taxon>campanulids</taxon>
        <taxon>Asterales</taxon>
        <taxon>Asteraceae</taxon>
        <taxon>Asteroideae</taxon>
        <taxon>Anthemideae</taxon>
        <taxon>Anthemidinae</taxon>
        <taxon>Tanacetum</taxon>
    </lineage>
</organism>
<dbReference type="Proteomes" id="UP001151760">
    <property type="component" value="Unassembled WGS sequence"/>
</dbReference>
<accession>A0ABQ5ECD9</accession>
<protein>
    <submittedName>
        <fullName evidence="1">Uncharacterized protein</fullName>
    </submittedName>
</protein>
<reference evidence="1" key="1">
    <citation type="journal article" date="2022" name="Int. J. Mol. Sci.">
        <title>Draft Genome of Tanacetum Coccineum: Genomic Comparison of Closely Related Tanacetum-Family Plants.</title>
        <authorList>
            <person name="Yamashiro T."/>
            <person name="Shiraishi A."/>
            <person name="Nakayama K."/>
            <person name="Satake H."/>
        </authorList>
    </citation>
    <scope>NUCLEOTIDE SEQUENCE</scope>
</reference>
<evidence type="ECO:0000313" key="2">
    <source>
        <dbReference type="Proteomes" id="UP001151760"/>
    </source>
</evidence>
<comment type="caution">
    <text evidence="1">The sequence shown here is derived from an EMBL/GenBank/DDBJ whole genome shotgun (WGS) entry which is preliminary data.</text>
</comment>
<keyword evidence="2" id="KW-1185">Reference proteome</keyword>
<sequence>MTKEEMKNQKGIKQVVKADAAKSELKKGKQDLIDLLGLGKGPISLKVYRDDGSDEIIQNFKASDLHLVEWKEVMDACHKRIEAG</sequence>
<name>A0ABQ5ECD9_9ASTR</name>
<evidence type="ECO:0000313" key="1">
    <source>
        <dbReference type="EMBL" id="GJT48506.1"/>
    </source>
</evidence>